<feature type="transmembrane region" description="Helical" evidence="8">
    <location>
        <begin position="342"/>
        <end position="359"/>
    </location>
</feature>
<proteinExistence type="inferred from homology"/>
<dbReference type="InterPro" id="IPR004761">
    <property type="entry name" value="Spore_GerAB"/>
</dbReference>
<dbReference type="GeneID" id="71513282"/>
<dbReference type="PANTHER" id="PTHR34975">
    <property type="entry name" value="SPORE GERMINATION PROTEIN A2"/>
    <property type="match status" value="1"/>
</dbReference>
<evidence type="ECO:0000256" key="3">
    <source>
        <dbReference type="ARBA" id="ARBA00022448"/>
    </source>
</evidence>
<protein>
    <submittedName>
        <fullName evidence="9">Spore gernimation protein</fullName>
    </submittedName>
</protein>
<feature type="transmembrane region" description="Helical" evidence="8">
    <location>
        <begin position="192"/>
        <end position="211"/>
    </location>
</feature>
<evidence type="ECO:0000256" key="2">
    <source>
        <dbReference type="ARBA" id="ARBA00007998"/>
    </source>
</evidence>
<keyword evidence="7 8" id="KW-0472">Membrane</keyword>
<evidence type="ECO:0000256" key="1">
    <source>
        <dbReference type="ARBA" id="ARBA00004141"/>
    </source>
</evidence>
<evidence type="ECO:0000256" key="4">
    <source>
        <dbReference type="ARBA" id="ARBA00022544"/>
    </source>
</evidence>
<feature type="transmembrane region" description="Helical" evidence="8">
    <location>
        <begin position="276"/>
        <end position="300"/>
    </location>
</feature>
<dbReference type="PANTHER" id="PTHR34975:SF2">
    <property type="entry name" value="SPORE GERMINATION PROTEIN A2"/>
    <property type="match status" value="1"/>
</dbReference>
<dbReference type="GO" id="GO:0009847">
    <property type="term" value="P:spore germination"/>
    <property type="evidence" value="ECO:0007669"/>
    <property type="project" value="InterPro"/>
</dbReference>
<reference evidence="9 10" key="1">
    <citation type="submission" date="2016-11" db="EMBL/GenBank/DDBJ databases">
        <title>Complete genome sequencing of Virgibacillus halodenitrificans PDB-F2.</title>
        <authorList>
            <person name="Sun Z."/>
            <person name="Zhou Y."/>
            <person name="Li H."/>
        </authorList>
    </citation>
    <scope>NUCLEOTIDE SEQUENCE [LARGE SCALE GENOMIC DNA]</scope>
    <source>
        <strain evidence="9 10">PDB-F2</strain>
    </source>
</reference>
<feature type="transmembrane region" description="Helical" evidence="8">
    <location>
        <begin position="12"/>
        <end position="33"/>
    </location>
</feature>
<feature type="transmembrane region" description="Helical" evidence="8">
    <location>
        <begin position="223"/>
        <end position="245"/>
    </location>
</feature>
<dbReference type="RefSeq" id="WP_071648204.1">
    <property type="nucleotide sequence ID" value="NZ_CP017962.1"/>
</dbReference>
<feature type="transmembrane region" description="Helical" evidence="8">
    <location>
        <begin position="87"/>
        <end position="107"/>
    </location>
</feature>
<keyword evidence="4" id="KW-0309">Germination</keyword>
<feature type="transmembrane region" description="Helical" evidence="8">
    <location>
        <begin position="312"/>
        <end position="330"/>
    </location>
</feature>
<dbReference type="EMBL" id="CP017962">
    <property type="protein sequence ID" value="APC47144.1"/>
    <property type="molecule type" value="Genomic_DNA"/>
</dbReference>
<evidence type="ECO:0000256" key="6">
    <source>
        <dbReference type="ARBA" id="ARBA00022989"/>
    </source>
</evidence>
<keyword evidence="3" id="KW-0813">Transport</keyword>
<evidence type="ECO:0000313" key="9">
    <source>
        <dbReference type="EMBL" id="APC47144.1"/>
    </source>
</evidence>
<feature type="transmembrane region" description="Helical" evidence="8">
    <location>
        <begin position="127"/>
        <end position="146"/>
    </location>
</feature>
<keyword evidence="6 8" id="KW-1133">Transmembrane helix</keyword>
<accession>A0AAC9J058</accession>
<name>A0AAC9J058_VIRHA</name>
<comment type="similarity">
    <text evidence="2">Belongs to the amino acid-polyamine-organocation (APC) superfamily. Spore germination protein (SGP) (TC 2.A.3.9) family.</text>
</comment>
<evidence type="ECO:0000256" key="5">
    <source>
        <dbReference type="ARBA" id="ARBA00022692"/>
    </source>
</evidence>
<organism evidence="9 10">
    <name type="scientific">Virgibacillus halodenitrificans</name>
    <name type="common">Bacillus halodenitrificans</name>
    <dbReference type="NCBI Taxonomy" id="1482"/>
    <lineage>
        <taxon>Bacteria</taxon>
        <taxon>Bacillati</taxon>
        <taxon>Bacillota</taxon>
        <taxon>Bacilli</taxon>
        <taxon>Bacillales</taxon>
        <taxon>Bacillaceae</taxon>
        <taxon>Virgibacillus</taxon>
    </lineage>
</organism>
<dbReference type="GO" id="GO:0016020">
    <property type="term" value="C:membrane"/>
    <property type="evidence" value="ECO:0007669"/>
    <property type="project" value="UniProtKB-SubCell"/>
</dbReference>
<feature type="transmembrane region" description="Helical" evidence="8">
    <location>
        <begin position="153"/>
        <end position="172"/>
    </location>
</feature>
<dbReference type="NCBIfam" id="TIGR00912">
    <property type="entry name" value="2A0309"/>
    <property type="match status" value="1"/>
</dbReference>
<evidence type="ECO:0000256" key="8">
    <source>
        <dbReference type="SAM" id="Phobius"/>
    </source>
</evidence>
<evidence type="ECO:0000256" key="7">
    <source>
        <dbReference type="ARBA" id="ARBA00023136"/>
    </source>
</evidence>
<sequence>MKNFKYADEQISPFEILIAVPSIVIAVGILILPRSLASVTVSSDGWVALLIGGILAIFVTWVTAKVAAAFPSQNFITYATTLVKRPIAVILTFLFAIQGIILTAYEIKQVSYTSQQYLFDRTPMEIISLSFLLLVVYAVAGTRAGVFRLNVMFLPIIIFVTIILILFSLVFIRSENILPVFQTDLKGYFWGLRESTMAYTGYGILFFYIAFVRNSKQAPKMAAAGMTIAVVLYILIFLTCIAVFGNVTTANLMSPTVELAKTIEIPGGILERFESIFFMIWIMAIFNTAVIALDIAVLAITSIFPSINKFKLLLFLCPATYFISELPNNITELEVMGEIMGTYSVALSLSVLVLLLIMMKVRGVKNSGST</sequence>
<dbReference type="AlphaFoldDB" id="A0AAC9J058"/>
<feature type="transmembrane region" description="Helical" evidence="8">
    <location>
        <begin position="45"/>
        <end position="67"/>
    </location>
</feature>
<dbReference type="Proteomes" id="UP000182945">
    <property type="component" value="Chromosome"/>
</dbReference>
<keyword evidence="5 8" id="KW-0812">Transmembrane</keyword>
<evidence type="ECO:0000313" key="10">
    <source>
        <dbReference type="Proteomes" id="UP000182945"/>
    </source>
</evidence>
<comment type="subcellular location">
    <subcellularLocation>
        <location evidence="1">Membrane</location>
        <topology evidence="1">Multi-pass membrane protein</topology>
    </subcellularLocation>
</comment>
<dbReference type="Gene3D" id="1.20.1740.10">
    <property type="entry name" value="Amino acid/polyamine transporter I"/>
    <property type="match status" value="1"/>
</dbReference>
<dbReference type="KEGG" id="vhl:BME96_02650"/>
<dbReference type="Pfam" id="PF03845">
    <property type="entry name" value="Spore_permease"/>
    <property type="match status" value="1"/>
</dbReference>
<gene>
    <name evidence="9" type="ORF">BME96_02650</name>
</gene>